<dbReference type="EMBL" id="DOYJ01000332">
    <property type="protein sequence ID" value="HCB76850.1"/>
    <property type="molecule type" value="Genomic_DNA"/>
</dbReference>
<sequence length="144" mass="15326">MSALMQSARVIPLSVMLMLMLAGPTLAQHPVPPPPLPEYDPVPGPFGVLVDPTGAIEDAGVLDNAVAGWTGPALSAFSLCIQRGDGDADASRIWQAFREVAHALTARGAAIVVIESGPLCRTPPFASWRNRFYVEVRGVIRAPW</sequence>
<evidence type="ECO:0000313" key="3">
    <source>
        <dbReference type="Proteomes" id="UP000262699"/>
    </source>
</evidence>
<keyword evidence="1" id="KW-0732">Signal</keyword>
<feature type="chain" id="PRO_5017578515" description="CN hydrolase domain-containing protein" evidence="1">
    <location>
        <begin position="28"/>
        <end position="144"/>
    </location>
</feature>
<dbReference type="Proteomes" id="UP000262699">
    <property type="component" value="Unassembled WGS sequence"/>
</dbReference>
<gene>
    <name evidence="2" type="ORF">DEP91_11880</name>
</gene>
<feature type="signal peptide" evidence="1">
    <location>
        <begin position="1"/>
        <end position="27"/>
    </location>
</feature>
<name>A0A3D0WE01_9SPHN</name>
<organism evidence="2 3">
    <name type="scientific">Sphingomonas bacterium</name>
    <dbReference type="NCBI Taxonomy" id="1895847"/>
    <lineage>
        <taxon>Bacteria</taxon>
        <taxon>Pseudomonadati</taxon>
        <taxon>Pseudomonadota</taxon>
        <taxon>Alphaproteobacteria</taxon>
        <taxon>Sphingomonadales</taxon>
        <taxon>Sphingomonadaceae</taxon>
        <taxon>Sphingomonas</taxon>
    </lineage>
</organism>
<accession>A0A3D0WE01</accession>
<dbReference type="AlphaFoldDB" id="A0A3D0WE01"/>
<proteinExistence type="predicted"/>
<comment type="caution">
    <text evidence="2">The sequence shown here is derived from an EMBL/GenBank/DDBJ whole genome shotgun (WGS) entry which is preliminary data.</text>
</comment>
<evidence type="ECO:0008006" key="4">
    <source>
        <dbReference type="Google" id="ProtNLM"/>
    </source>
</evidence>
<reference evidence="2 3" key="1">
    <citation type="journal article" date="2018" name="Nat. Biotechnol.">
        <title>A standardized bacterial taxonomy based on genome phylogeny substantially revises the tree of life.</title>
        <authorList>
            <person name="Parks D.H."/>
            <person name="Chuvochina M."/>
            <person name="Waite D.W."/>
            <person name="Rinke C."/>
            <person name="Skarshewski A."/>
            <person name="Chaumeil P.A."/>
            <person name="Hugenholtz P."/>
        </authorList>
    </citation>
    <scope>NUCLEOTIDE SEQUENCE [LARGE SCALE GENOMIC DNA]</scope>
    <source>
        <strain evidence="2">UBA9015</strain>
    </source>
</reference>
<protein>
    <recommendedName>
        <fullName evidence="4">CN hydrolase domain-containing protein</fullName>
    </recommendedName>
</protein>
<evidence type="ECO:0000256" key="1">
    <source>
        <dbReference type="SAM" id="SignalP"/>
    </source>
</evidence>
<evidence type="ECO:0000313" key="2">
    <source>
        <dbReference type="EMBL" id="HCB76850.1"/>
    </source>
</evidence>